<dbReference type="InParanoid" id="A0A804M3X2"/>
<reference evidence="2" key="1">
    <citation type="submission" date="2015-12" db="EMBL/GenBank/DDBJ databases">
        <title>Update maize B73 reference genome by single molecule sequencing technologies.</title>
        <authorList>
            <consortium name="Maize Genome Sequencing Project"/>
            <person name="Ware D."/>
        </authorList>
    </citation>
    <scope>NUCLEOTIDE SEQUENCE [LARGE SCALE GENOMIC DNA]</scope>
    <source>
        <strain evidence="2">cv. B73</strain>
    </source>
</reference>
<evidence type="ECO:0000313" key="2">
    <source>
        <dbReference type="Proteomes" id="UP000007305"/>
    </source>
</evidence>
<dbReference type="EnsemblPlants" id="Zm00001eb057220_T001">
    <property type="protein sequence ID" value="Zm00001eb057220_P001"/>
    <property type="gene ID" value="Zm00001eb057220"/>
</dbReference>
<reference evidence="1" key="3">
    <citation type="submission" date="2021-05" db="UniProtKB">
        <authorList>
            <consortium name="EnsemblPlants"/>
        </authorList>
    </citation>
    <scope>IDENTIFICATION</scope>
    <source>
        <strain evidence="1">cv. B73</strain>
    </source>
</reference>
<dbReference type="AlphaFoldDB" id="A0A804M3X2"/>
<keyword evidence="2" id="KW-1185">Reference proteome</keyword>
<sequence length="158" mass="17905">MLYKSEYKFSTIVQTESIRLHILSIQQTKLVIFRMQAKCDAATEDHAHSVRAIGLERTCGKPISDLASFRFPHCRHTRVQPATNAPAGDWSLDPVCFVGKLQAPLDGRRLEPRSSLLCWKTSSTTRRKLSALKIRTRRSRALTRLALCGRCISVRSPR</sequence>
<dbReference type="Gramene" id="Zm00001eb057220_T001">
    <property type="protein sequence ID" value="Zm00001eb057220_P001"/>
    <property type="gene ID" value="Zm00001eb057220"/>
</dbReference>
<organism evidence="1 2">
    <name type="scientific">Zea mays</name>
    <name type="common">Maize</name>
    <dbReference type="NCBI Taxonomy" id="4577"/>
    <lineage>
        <taxon>Eukaryota</taxon>
        <taxon>Viridiplantae</taxon>
        <taxon>Streptophyta</taxon>
        <taxon>Embryophyta</taxon>
        <taxon>Tracheophyta</taxon>
        <taxon>Spermatophyta</taxon>
        <taxon>Magnoliopsida</taxon>
        <taxon>Liliopsida</taxon>
        <taxon>Poales</taxon>
        <taxon>Poaceae</taxon>
        <taxon>PACMAD clade</taxon>
        <taxon>Panicoideae</taxon>
        <taxon>Andropogonodae</taxon>
        <taxon>Andropogoneae</taxon>
        <taxon>Tripsacinae</taxon>
        <taxon>Zea</taxon>
    </lineage>
</organism>
<reference evidence="1" key="2">
    <citation type="submission" date="2019-07" db="EMBL/GenBank/DDBJ databases">
        <authorList>
            <person name="Seetharam A."/>
            <person name="Woodhouse M."/>
            <person name="Cannon E."/>
        </authorList>
    </citation>
    <scope>NUCLEOTIDE SEQUENCE [LARGE SCALE GENOMIC DNA]</scope>
    <source>
        <strain evidence="1">cv. B73</strain>
    </source>
</reference>
<proteinExistence type="predicted"/>
<dbReference type="Proteomes" id="UP000007305">
    <property type="component" value="Chromosome 1"/>
</dbReference>
<name>A0A804M3X2_MAIZE</name>
<protein>
    <submittedName>
        <fullName evidence="1">Uncharacterized protein</fullName>
    </submittedName>
</protein>
<accession>A0A804M3X2</accession>
<evidence type="ECO:0000313" key="1">
    <source>
        <dbReference type="EnsemblPlants" id="Zm00001eb057220_P001"/>
    </source>
</evidence>